<name>A0A1G2F4Z0_9BACT</name>
<reference evidence="3 4" key="1">
    <citation type="journal article" date="2016" name="Nat. Commun.">
        <title>Thousands of microbial genomes shed light on interconnected biogeochemical processes in an aquifer system.</title>
        <authorList>
            <person name="Anantharaman K."/>
            <person name="Brown C.T."/>
            <person name="Hug L.A."/>
            <person name="Sharon I."/>
            <person name="Castelle C.J."/>
            <person name="Probst A.J."/>
            <person name="Thomas B.C."/>
            <person name="Singh A."/>
            <person name="Wilkins M.J."/>
            <person name="Karaoz U."/>
            <person name="Brodie E.L."/>
            <person name="Williams K.H."/>
            <person name="Hubbard S.S."/>
            <person name="Banfield J.F."/>
        </authorList>
    </citation>
    <scope>NUCLEOTIDE SEQUENCE [LARGE SCALE GENOMIC DNA]</scope>
</reference>
<organism evidence="3 4">
    <name type="scientific">Candidatus Niyogibacteria bacterium RIFCSPLOWO2_12_FULL_41_13</name>
    <dbReference type="NCBI Taxonomy" id="1801726"/>
    <lineage>
        <taxon>Bacteria</taxon>
        <taxon>Candidatus Niyogiibacteriota</taxon>
    </lineage>
</organism>
<dbReference type="InterPro" id="IPR001482">
    <property type="entry name" value="T2SS/T4SS_dom"/>
</dbReference>
<dbReference type="Gene3D" id="3.40.50.300">
    <property type="entry name" value="P-loop containing nucleotide triphosphate hydrolases"/>
    <property type="match status" value="1"/>
</dbReference>
<dbReference type="PANTHER" id="PTHR30486">
    <property type="entry name" value="TWITCHING MOTILITY PROTEIN PILT"/>
    <property type="match status" value="1"/>
</dbReference>
<feature type="domain" description="Bacterial type II secretion system protein E" evidence="2">
    <location>
        <begin position="9"/>
        <end position="278"/>
    </location>
</feature>
<proteinExistence type="inferred from homology"/>
<comment type="caution">
    <text evidence="3">The sequence shown here is derived from an EMBL/GenBank/DDBJ whole genome shotgun (WGS) entry which is preliminary data.</text>
</comment>
<dbReference type="STRING" id="1801726.A3H02_01215"/>
<evidence type="ECO:0000313" key="3">
    <source>
        <dbReference type="EMBL" id="OGZ32668.1"/>
    </source>
</evidence>
<protein>
    <submittedName>
        <fullName evidence="3">Type IV pili twitching motility protein PilT</fullName>
    </submittedName>
</protein>
<dbReference type="GO" id="GO:0005524">
    <property type="term" value="F:ATP binding"/>
    <property type="evidence" value="ECO:0007669"/>
    <property type="project" value="InterPro"/>
</dbReference>
<accession>A0A1G2F4Z0</accession>
<dbReference type="EMBL" id="MHMS01000004">
    <property type="protein sequence ID" value="OGZ32668.1"/>
    <property type="molecule type" value="Genomic_DNA"/>
</dbReference>
<dbReference type="GO" id="GO:0016887">
    <property type="term" value="F:ATP hydrolysis activity"/>
    <property type="evidence" value="ECO:0007669"/>
    <property type="project" value="InterPro"/>
</dbReference>
<dbReference type="Gene3D" id="3.30.450.90">
    <property type="match status" value="1"/>
</dbReference>
<dbReference type="InterPro" id="IPR050921">
    <property type="entry name" value="T4SS_GSP_E_ATPase"/>
</dbReference>
<dbReference type="Pfam" id="PF00437">
    <property type="entry name" value="T2SSE"/>
    <property type="match status" value="1"/>
</dbReference>
<sequence>MIKDHQQELKNLMQTVAKEGASDLHFAVSRNPFVRIAGELMPLVKEPILTPEDIENFAKLILGEKKFEKLANEKEIDFSYAFEDKLRFRGNIFYQQGFLGIALRVIPAKIPSLKELNLPEVLAEFCGKKQGFFLVVGPTGHGKSTTLASMIEVINRSRREHIVTIEDPIEYIFTSDKSIINQRQAGEDTQDFHRALRSMFREDVNVVMIGEMRDHETMATAVTAAETGHLVLSSLHTNNASQTIDRIIDSFPPSQQDQIRNQLSGTLLGVFSQRLVPRASGGRIPAYELLIANNAVRNLIRENKTFEIDMVIETGSNAGMVALNQSLSDLVKKGEISFEDALHYSLDQRGLTSLMER</sequence>
<dbReference type="NCBIfam" id="TIGR01420">
    <property type="entry name" value="pilT_fam"/>
    <property type="match status" value="1"/>
</dbReference>
<dbReference type="Proteomes" id="UP000176787">
    <property type="component" value="Unassembled WGS sequence"/>
</dbReference>
<dbReference type="AlphaFoldDB" id="A0A1G2F4Z0"/>
<evidence type="ECO:0000313" key="4">
    <source>
        <dbReference type="Proteomes" id="UP000176787"/>
    </source>
</evidence>
<comment type="similarity">
    <text evidence="1">Belongs to the GSP E family.</text>
</comment>
<dbReference type="InterPro" id="IPR027417">
    <property type="entry name" value="P-loop_NTPase"/>
</dbReference>
<dbReference type="PANTHER" id="PTHR30486:SF16">
    <property type="entry name" value="TWITCHING MOTILITY PROTEIN PILT"/>
    <property type="match status" value="1"/>
</dbReference>
<dbReference type="SUPFAM" id="SSF52540">
    <property type="entry name" value="P-loop containing nucleoside triphosphate hydrolases"/>
    <property type="match status" value="1"/>
</dbReference>
<dbReference type="CDD" id="cd01131">
    <property type="entry name" value="PilT"/>
    <property type="match status" value="1"/>
</dbReference>
<evidence type="ECO:0000259" key="2">
    <source>
        <dbReference type="Pfam" id="PF00437"/>
    </source>
</evidence>
<evidence type="ECO:0000256" key="1">
    <source>
        <dbReference type="ARBA" id="ARBA00006611"/>
    </source>
</evidence>
<gene>
    <name evidence="3" type="ORF">A3H02_01215</name>
</gene>
<dbReference type="InterPro" id="IPR006321">
    <property type="entry name" value="PilT/PilU"/>
</dbReference>